<dbReference type="AlphaFoldDB" id="A0A3Q9C1U8"/>
<keyword evidence="7" id="KW-0032">Aminotransferase</keyword>
<dbReference type="Gene3D" id="1.10.10.10">
    <property type="entry name" value="Winged helix-like DNA-binding domain superfamily/Winged helix DNA-binding domain"/>
    <property type="match status" value="1"/>
</dbReference>
<dbReference type="InterPro" id="IPR036388">
    <property type="entry name" value="WH-like_DNA-bd_sf"/>
</dbReference>
<keyword evidence="5" id="KW-0804">Transcription</keyword>
<evidence type="ECO:0000256" key="2">
    <source>
        <dbReference type="ARBA" id="ARBA00022898"/>
    </source>
</evidence>
<keyword evidence="3" id="KW-0805">Transcription regulation</keyword>
<evidence type="ECO:0000313" key="8">
    <source>
        <dbReference type="Proteomes" id="UP000280197"/>
    </source>
</evidence>
<comment type="similarity">
    <text evidence="1">In the C-terminal section; belongs to the class-I pyridoxal-phosphate-dependent aminotransferase family.</text>
</comment>
<keyword evidence="8" id="KW-1185">Reference proteome</keyword>
<name>A0A3Q9C1U8_9ACTN</name>
<dbReference type="EMBL" id="CP034463">
    <property type="protein sequence ID" value="AZP19844.1"/>
    <property type="molecule type" value="Genomic_DNA"/>
</dbReference>
<dbReference type="InterPro" id="IPR015422">
    <property type="entry name" value="PyrdxlP-dep_Trfase_small"/>
</dbReference>
<dbReference type="InterPro" id="IPR000524">
    <property type="entry name" value="Tscrpt_reg_HTH_GntR"/>
</dbReference>
<dbReference type="CDD" id="cd00609">
    <property type="entry name" value="AAT_like"/>
    <property type="match status" value="1"/>
</dbReference>
<accession>A0A3Q9C1U8</accession>
<dbReference type="InterPro" id="IPR004839">
    <property type="entry name" value="Aminotransferase_I/II_large"/>
</dbReference>
<proteinExistence type="inferred from homology"/>
<dbReference type="Pfam" id="PF00392">
    <property type="entry name" value="GntR"/>
    <property type="match status" value="1"/>
</dbReference>
<evidence type="ECO:0000259" key="6">
    <source>
        <dbReference type="PROSITE" id="PS50949"/>
    </source>
</evidence>
<evidence type="ECO:0000256" key="4">
    <source>
        <dbReference type="ARBA" id="ARBA00023125"/>
    </source>
</evidence>
<dbReference type="Proteomes" id="UP000280197">
    <property type="component" value="Chromosome"/>
</dbReference>
<dbReference type="RefSeq" id="WP_126273837.1">
    <property type="nucleotide sequence ID" value="NZ_CP034463.1"/>
</dbReference>
<dbReference type="InterPro" id="IPR036390">
    <property type="entry name" value="WH_DNA-bd_sf"/>
</dbReference>
<evidence type="ECO:0000256" key="3">
    <source>
        <dbReference type="ARBA" id="ARBA00023015"/>
    </source>
</evidence>
<dbReference type="SUPFAM" id="SSF46785">
    <property type="entry name" value="Winged helix' DNA-binding domain"/>
    <property type="match status" value="1"/>
</dbReference>
<gene>
    <name evidence="7" type="ORF">EJC51_29505</name>
</gene>
<dbReference type="PRINTS" id="PR00035">
    <property type="entry name" value="HTHGNTR"/>
</dbReference>
<dbReference type="GO" id="GO:0003700">
    <property type="term" value="F:DNA-binding transcription factor activity"/>
    <property type="evidence" value="ECO:0007669"/>
    <property type="project" value="InterPro"/>
</dbReference>
<dbReference type="KEGG" id="saqu:EJC51_29505"/>
<dbReference type="CDD" id="cd07377">
    <property type="entry name" value="WHTH_GntR"/>
    <property type="match status" value="1"/>
</dbReference>
<evidence type="ECO:0000313" key="7">
    <source>
        <dbReference type="EMBL" id="AZP19844.1"/>
    </source>
</evidence>
<keyword evidence="2" id="KW-0663">Pyridoxal phosphate</keyword>
<dbReference type="InterPro" id="IPR015421">
    <property type="entry name" value="PyrdxlP-dep_Trfase_major"/>
</dbReference>
<dbReference type="Gene3D" id="3.90.1150.10">
    <property type="entry name" value="Aspartate Aminotransferase, domain 1"/>
    <property type="match status" value="1"/>
</dbReference>
<dbReference type="Gene3D" id="3.40.640.10">
    <property type="entry name" value="Type I PLP-dependent aspartate aminotransferase-like (Major domain)"/>
    <property type="match status" value="1"/>
</dbReference>
<dbReference type="InterPro" id="IPR051446">
    <property type="entry name" value="HTH_trans_reg/aminotransferase"/>
</dbReference>
<dbReference type="GO" id="GO:0008483">
    <property type="term" value="F:transaminase activity"/>
    <property type="evidence" value="ECO:0007669"/>
    <property type="project" value="UniProtKB-KW"/>
</dbReference>
<dbReference type="SUPFAM" id="SSF53383">
    <property type="entry name" value="PLP-dependent transferases"/>
    <property type="match status" value="1"/>
</dbReference>
<sequence>MRDDVAQKVNADQLARLLGDWRQGTAYMDLAQALKALILDGRLSVAARIPAERTLAAAWGISRNTVASAYQRLREEGYLRSRQGAGSYAALPDGAERAPRALSWVPGQAVDTHIDLTCASLPAPEPAFSLAVADIATRMARHSDGHGYDLVGLPALRQAIADHYTARGVRTTADQIMVTVGAHHAWGLLLRLLVRPREPVLIDSPTYPNALEAIRSHGARPVPVGLDDAGWDIDLVESALRQPRPAVAYLMPDFHNPTGLVMPEPARRAVVDAALRSGTYVVVDETLSEVNLDAGPLPPPMAAYGRPGAVISIGSLSKTVWAGLRVGWVRASKSVISRLVAVRGPSDPGNPLVQQLIACRLFEMYDELLRARSAELIAQRTALTDVLRAQLPQWRFTVPRGGLCLWVDLGAQISTKLSLAAGRHGVQVLPGPRFGADGTLENRLRLPFALDADTLTTGVARLREAFDEVMAEQTATPRTWNRTRIPVPALPATRVNPTERLPR</sequence>
<evidence type="ECO:0000256" key="5">
    <source>
        <dbReference type="ARBA" id="ARBA00023163"/>
    </source>
</evidence>
<dbReference type="Pfam" id="PF00155">
    <property type="entry name" value="Aminotran_1_2"/>
    <property type="match status" value="1"/>
</dbReference>
<feature type="domain" description="HTH gntR-type" evidence="6">
    <location>
        <begin position="24"/>
        <end position="92"/>
    </location>
</feature>
<keyword evidence="4" id="KW-0238">DNA-binding</keyword>
<keyword evidence="7" id="KW-0808">Transferase</keyword>
<dbReference type="GO" id="GO:0030170">
    <property type="term" value="F:pyridoxal phosphate binding"/>
    <property type="evidence" value="ECO:0007669"/>
    <property type="project" value="InterPro"/>
</dbReference>
<dbReference type="SMART" id="SM00345">
    <property type="entry name" value="HTH_GNTR"/>
    <property type="match status" value="1"/>
</dbReference>
<dbReference type="PANTHER" id="PTHR46577:SF1">
    <property type="entry name" value="HTH-TYPE TRANSCRIPTIONAL REGULATORY PROTEIN GABR"/>
    <property type="match status" value="1"/>
</dbReference>
<dbReference type="PANTHER" id="PTHR46577">
    <property type="entry name" value="HTH-TYPE TRANSCRIPTIONAL REGULATORY PROTEIN GABR"/>
    <property type="match status" value="1"/>
</dbReference>
<evidence type="ECO:0000256" key="1">
    <source>
        <dbReference type="ARBA" id="ARBA00005384"/>
    </source>
</evidence>
<reference evidence="7 8" key="1">
    <citation type="submission" date="2018-12" db="EMBL/GenBank/DDBJ databases">
        <authorList>
            <person name="Li K."/>
        </authorList>
    </citation>
    <scope>NUCLEOTIDE SEQUENCE [LARGE SCALE GENOMIC DNA]</scope>
    <source>
        <strain evidence="8">CR22</strain>
    </source>
</reference>
<organism evidence="7 8">
    <name type="scientific">Streptomyces aquilus</name>
    <dbReference type="NCBI Taxonomy" id="2548456"/>
    <lineage>
        <taxon>Bacteria</taxon>
        <taxon>Bacillati</taxon>
        <taxon>Actinomycetota</taxon>
        <taxon>Actinomycetes</taxon>
        <taxon>Kitasatosporales</taxon>
        <taxon>Streptomycetaceae</taxon>
        <taxon>Streptomyces</taxon>
    </lineage>
</organism>
<protein>
    <submittedName>
        <fullName evidence="7">PLP-dependent aminotransferase family protein</fullName>
    </submittedName>
</protein>
<dbReference type="GO" id="GO:0003677">
    <property type="term" value="F:DNA binding"/>
    <property type="evidence" value="ECO:0007669"/>
    <property type="project" value="UniProtKB-KW"/>
</dbReference>
<dbReference type="InterPro" id="IPR015424">
    <property type="entry name" value="PyrdxlP-dep_Trfase"/>
</dbReference>
<dbReference type="PROSITE" id="PS50949">
    <property type="entry name" value="HTH_GNTR"/>
    <property type="match status" value="1"/>
</dbReference>